<feature type="region of interest" description="Disordered" evidence="1">
    <location>
        <begin position="511"/>
        <end position="539"/>
    </location>
</feature>
<name>A0A1W0XCH2_HYPEX</name>
<dbReference type="OrthoDB" id="9994380at2759"/>
<gene>
    <name evidence="2" type="ORF">BV898_00868</name>
</gene>
<dbReference type="AlphaFoldDB" id="A0A1W0XCH2"/>
<reference evidence="3" key="1">
    <citation type="submission" date="2017-01" db="EMBL/GenBank/DDBJ databases">
        <title>Comparative genomics of anhydrobiosis in the tardigrade Hypsibius dujardini.</title>
        <authorList>
            <person name="Yoshida Y."/>
            <person name="Koutsovoulos G."/>
            <person name="Laetsch D."/>
            <person name="Stevens L."/>
            <person name="Kumar S."/>
            <person name="Horikawa D."/>
            <person name="Ishino K."/>
            <person name="Komine S."/>
            <person name="Tomita M."/>
            <person name="Blaxter M."/>
            <person name="Arakawa K."/>
        </authorList>
    </citation>
    <scope>NUCLEOTIDE SEQUENCE [LARGE SCALE GENOMIC DNA]</scope>
    <source>
        <strain evidence="3">Z151</strain>
    </source>
</reference>
<dbReference type="EMBL" id="MTYJ01000003">
    <property type="protein sequence ID" value="OQV25179.1"/>
    <property type="molecule type" value="Genomic_DNA"/>
</dbReference>
<comment type="caution">
    <text evidence="2">The sequence shown here is derived from an EMBL/GenBank/DDBJ whole genome shotgun (WGS) entry which is preliminary data.</text>
</comment>
<feature type="compositionally biased region" description="Basic and acidic residues" evidence="1">
    <location>
        <begin position="514"/>
        <end position="524"/>
    </location>
</feature>
<feature type="region of interest" description="Disordered" evidence="1">
    <location>
        <begin position="178"/>
        <end position="200"/>
    </location>
</feature>
<dbReference type="PANTHER" id="PTHR41148">
    <property type="entry name" value="LP09875P"/>
    <property type="match status" value="1"/>
</dbReference>
<accession>A0A1W0XCH2</accession>
<feature type="region of interest" description="Disordered" evidence="1">
    <location>
        <begin position="213"/>
        <end position="274"/>
    </location>
</feature>
<protein>
    <recommendedName>
        <fullName evidence="4">PID domain-containing protein</fullName>
    </recommendedName>
</protein>
<feature type="compositionally biased region" description="Polar residues" evidence="1">
    <location>
        <begin position="332"/>
        <end position="346"/>
    </location>
</feature>
<sequence length="601" mass="67468">MPLGRKNHQDNIKRSSYYVCFIGAKESPVVRDHDYGREFVYPAMEYLLRSVVEAGPISNAPKITLQVSGKGLKIMQNVSRSGLVQSKISAGKTDTLRHFIPHHCITCAFQGPAPYDDLVATILLIYNPATRCPVHIHVYRCDSNNTASVLTQQLVSMSQRPENQMKFAEIEAKLSGRGLLHPTGTRNHPEPQQHVGQPPRHLADTVALSSNLHRMHHHHSDDQSSGGRTSNSSPGTSDSGVATTVKHDVVRRPLSVTSSNGKSLNNHTPQPTSPIANVAKLTTEFQQRLQTRDSAPMLLPPKDYDTVNRQRGKTGISLLKSEEEEAEGPARSSKNVDASAQTSGRGVSSDFFDSSKRSQQQESALTKHRLTHHSTDNILDMRRKKPASRAKSRADSDDDDWHVDDETEERGFVGEQQREQPIITRLSDFDKELFQERLKRYSSLSDVFGEVNDPIVKLVAMKKPAIPLGTPPPPAAPSSSSDASAAYRPRPYYFTAEEAELVENEVFRRTAQQEGKRVKEEQARRLAGGGEQQESPRVEEQVAIIQSQNVRPSLPVKRNQRPVVNERVRPASFYERIRFDDRDFQEGRFVRPEMVYYQYRS</sequence>
<organism evidence="2 3">
    <name type="scientific">Hypsibius exemplaris</name>
    <name type="common">Freshwater tardigrade</name>
    <dbReference type="NCBI Taxonomy" id="2072580"/>
    <lineage>
        <taxon>Eukaryota</taxon>
        <taxon>Metazoa</taxon>
        <taxon>Ecdysozoa</taxon>
        <taxon>Tardigrada</taxon>
        <taxon>Eutardigrada</taxon>
        <taxon>Parachela</taxon>
        <taxon>Hypsibioidea</taxon>
        <taxon>Hypsibiidae</taxon>
        <taxon>Hypsibius</taxon>
    </lineage>
</organism>
<feature type="compositionally biased region" description="Basic and acidic residues" evidence="1">
    <location>
        <begin position="409"/>
        <end position="418"/>
    </location>
</feature>
<proteinExistence type="predicted"/>
<evidence type="ECO:0000313" key="2">
    <source>
        <dbReference type="EMBL" id="OQV25179.1"/>
    </source>
</evidence>
<feature type="compositionally biased region" description="Basic residues" evidence="1">
    <location>
        <begin position="382"/>
        <end position="391"/>
    </location>
</feature>
<dbReference type="SUPFAM" id="SSF50729">
    <property type="entry name" value="PH domain-like"/>
    <property type="match status" value="1"/>
</dbReference>
<feature type="compositionally biased region" description="Polar residues" evidence="1">
    <location>
        <begin position="226"/>
        <end position="242"/>
    </location>
</feature>
<keyword evidence="3" id="KW-1185">Reference proteome</keyword>
<dbReference type="PANTHER" id="PTHR41148:SF1">
    <property type="entry name" value="LP09875P"/>
    <property type="match status" value="1"/>
</dbReference>
<evidence type="ECO:0000313" key="3">
    <source>
        <dbReference type="Proteomes" id="UP000192578"/>
    </source>
</evidence>
<evidence type="ECO:0000256" key="1">
    <source>
        <dbReference type="SAM" id="MobiDB-lite"/>
    </source>
</evidence>
<feature type="compositionally biased region" description="Acidic residues" evidence="1">
    <location>
        <begin position="396"/>
        <end position="408"/>
    </location>
</feature>
<feature type="compositionally biased region" description="Polar residues" evidence="1">
    <location>
        <begin position="255"/>
        <end position="274"/>
    </location>
</feature>
<dbReference type="Proteomes" id="UP000192578">
    <property type="component" value="Unassembled WGS sequence"/>
</dbReference>
<evidence type="ECO:0008006" key="4">
    <source>
        <dbReference type="Google" id="ProtNLM"/>
    </source>
</evidence>
<feature type="region of interest" description="Disordered" evidence="1">
    <location>
        <begin position="290"/>
        <end position="418"/>
    </location>
</feature>